<gene>
    <name evidence="1" type="ORF">DVH24_027567</name>
</gene>
<accession>A0A498H9C0</accession>
<protein>
    <submittedName>
        <fullName evidence="1">Uncharacterized protein</fullName>
    </submittedName>
</protein>
<evidence type="ECO:0000313" key="1">
    <source>
        <dbReference type="EMBL" id="RXH67420.1"/>
    </source>
</evidence>
<keyword evidence="2" id="KW-1185">Reference proteome</keyword>
<comment type="caution">
    <text evidence="1">The sequence shown here is derived from an EMBL/GenBank/DDBJ whole genome shotgun (WGS) entry which is preliminary data.</text>
</comment>
<reference evidence="1 2" key="1">
    <citation type="submission" date="2018-10" db="EMBL/GenBank/DDBJ databases">
        <title>A high-quality apple genome assembly.</title>
        <authorList>
            <person name="Hu J."/>
        </authorList>
    </citation>
    <scope>NUCLEOTIDE SEQUENCE [LARGE SCALE GENOMIC DNA]</scope>
    <source>
        <strain evidence="2">cv. HFTH1</strain>
        <tissue evidence="1">Young leaf</tissue>
    </source>
</reference>
<dbReference type="AlphaFoldDB" id="A0A498H9C0"/>
<dbReference type="EMBL" id="RDQH01000343">
    <property type="protein sequence ID" value="RXH67420.1"/>
    <property type="molecule type" value="Genomic_DNA"/>
</dbReference>
<name>A0A498H9C0_MALDO</name>
<proteinExistence type="predicted"/>
<organism evidence="1 2">
    <name type="scientific">Malus domestica</name>
    <name type="common">Apple</name>
    <name type="synonym">Pyrus malus</name>
    <dbReference type="NCBI Taxonomy" id="3750"/>
    <lineage>
        <taxon>Eukaryota</taxon>
        <taxon>Viridiplantae</taxon>
        <taxon>Streptophyta</taxon>
        <taxon>Embryophyta</taxon>
        <taxon>Tracheophyta</taxon>
        <taxon>Spermatophyta</taxon>
        <taxon>Magnoliopsida</taxon>
        <taxon>eudicotyledons</taxon>
        <taxon>Gunneridae</taxon>
        <taxon>Pentapetalae</taxon>
        <taxon>rosids</taxon>
        <taxon>fabids</taxon>
        <taxon>Rosales</taxon>
        <taxon>Rosaceae</taxon>
        <taxon>Amygdaloideae</taxon>
        <taxon>Maleae</taxon>
        <taxon>Malus</taxon>
    </lineage>
</organism>
<dbReference type="Proteomes" id="UP000290289">
    <property type="component" value="Chromosome 17"/>
</dbReference>
<evidence type="ECO:0000313" key="2">
    <source>
        <dbReference type="Proteomes" id="UP000290289"/>
    </source>
</evidence>
<sequence length="113" mass="13059">MKKKRGNVVQKNIILCFTGEERVVQGEKVERKSDQNLFHGTARFTIFGRTKRRMESLVPLRSVPFHNSLLHVFLSPGNRQHNPSLSPILYPAQVEQTRYDLPSYFLKNVSASF</sequence>